<comment type="subcellular location">
    <subcellularLocation>
        <location evidence="1">Endomembrane system</location>
        <topology evidence="1">Multi-pass membrane protein</topology>
    </subcellularLocation>
</comment>
<sequence length="91" mass="10393">MKKITVRDHLAFDRTNLANERTFLAYIRTALTLFVSGVSFIQFFTTTIIVIIGWLFIPIGILILIKGINIYINRKGGLSRIENGKKYSTDK</sequence>
<keyword evidence="4 5" id="KW-0472">Membrane</keyword>
<evidence type="ECO:0000313" key="8">
    <source>
        <dbReference type="Proteomes" id="UP000183120"/>
    </source>
</evidence>
<dbReference type="Proteomes" id="UP000183120">
    <property type="component" value="Unassembled WGS sequence"/>
</dbReference>
<evidence type="ECO:0000256" key="2">
    <source>
        <dbReference type="ARBA" id="ARBA00022692"/>
    </source>
</evidence>
<evidence type="ECO:0000256" key="3">
    <source>
        <dbReference type="ARBA" id="ARBA00022989"/>
    </source>
</evidence>
<dbReference type="STRING" id="1805209.AUJ73_03810"/>
<evidence type="ECO:0000256" key="1">
    <source>
        <dbReference type="ARBA" id="ARBA00004127"/>
    </source>
</evidence>
<protein>
    <recommendedName>
        <fullName evidence="6">DUF202 domain-containing protein</fullName>
    </recommendedName>
</protein>
<comment type="caution">
    <text evidence="7">The sequence shown here is derived from an EMBL/GenBank/DDBJ whole genome shotgun (WGS) entry which is preliminary data.</text>
</comment>
<gene>
    <name evidence="7" type="ORF">AUJ73_03810</name>
</gene>
<keyword evidence="3 5" id="KW-1133">Transmembrane helix</keyword>
<evidence type="ECO:0000256" key="5">
    <source>
        <dbReference type="SAM" id="Phobius"/>
    </source>
</evidence>
<dbReference type="AlphaFoldDB" id="A0A1J4TP19"/>
<reference evidence="7 8" key="1">
    <citation type="journal article" date="2016" name="Environ. Microbiol.">
        <title>Genomic resolution of a cold subsurface aquifer community provides metabolic insights for novel microbes adapted to high CO concentrations.</title>
        <authorList>
            <person name="Probst A.J."/>
            <person name="Castelle C.J."/>
            <person name="Singh A."/>
            <person name="Brown C.T."/>
            <person name="Anantharaman K."/>
            <person name="Sharon I."/>
            <person name="Hug L.A."/>
            <person name="Burstein D."/>
            <person name="Emerson J.B."/>
            <person name="Thomas B.C."/>
            <person name="Banfield J.F."/>
        </authorList>
    </citation>
    <scope>NUCLEOTIDE SEQUENCE [LARGE SCALE GENOMIC DNA]</scope>
    <source>
        <strain evidence="7">CG1_02_37_22</strain>
    </source>
</reference>
<proteinExistence type="predicted"/>
<name>A0A1J4TP19_9BACT</name>
<feature type="transmembrane region" description="Helical" evidence="5">
    <location>
        <begin position="23"/>
        <end position="41"/>
    </location>
</feature>
<dbReference type="GO" id="GO:0012505">
    <property type="term" value="C:endomembrane system"/>
    <property type="evidence" value="ECO:0007669"/>
    <property type="project" value="UniProtKB-SubCell"/>
</dbReference>
<evidence type="ECO:0000256" key="4">
    <source>
        <dbReference type="ARBA" id="ARBA00023136"/>
    </source>
</evidence>
<evidence type="ECO:0000259" key="6">
    <source>
        <dbReference type="Pfam" id="PF02656"/>
    </source>
</evidence>
<feature type="transmembrane region" description="Helical" evidence="5">
    <location>
        <begin position="47"/>
        <end position="65"/>
    </location>
</feature>
<dbReference type="EMBL" id="MNUY01000059">
    <property type="protein sequence ID" value="OIO13440.1"/>
    <property type="molecule type" value="Genomic_DNA"/>
</dbReference>
<keyword evidence="2 5" id="KW-0812">Transmembrane</keyword>
<accession>A0A1J4TP19</accession>
<organism evidence="7 8">
    <name type="scientific">Candidatus Gottesmanbacteria bacterium CG1_02_37_22</name>
    <dbReference type="NCBI Taxonomy" id="1805209"/>
    <lineage>
        <taxon>Bacteria</taxon>
        <taxon>Candidatus Gottesmaniibacteriota</taxon>
    </lineage>
</organism>
<feature type="domain" description="DUF202" evidence="6">
    <location>
        <begin position="14"/>
        <end position="74"/>
    </location>
</feature>
<evidence type="ECO:0000313" key="7">
    <source>
        <dbReference type="EMBL" id="OIO13440.1"/>
    </source>
</evidence>
<dbReference type="InterPro" id="IPR003807">
    <property type="entry name" value="DUF202"/>
</dbReference>
<dbReference type="Pfam" id="PF02656">
    <property type="entry name" value="DUF202"/>
    <property type="match status" value="1"/>
</dbReference>